<name>A0ABW7SBL1_STRTE</name>
<gene>
    <name evidence="5" type="ORF">ACH3YB_39175</name>
</gene>
<feature type="domain" description="Ketoreductase (KR)" evidence="3">
    <location>
        <begin position="122"/>
        <end position="225"/>
    </location>
</feature>
<feature type="domain" description="Polyketide synthase extender module SpnB-like Rossmann fold" evidence="4">
    <location>
        <begin position="4"/>
        <end position="105"/>
    </location>
</feature>
<evidence type="ECO:0000256" key="1">
    <source>
        <dbReference type="ARBA" id="ARBA00022679"/>
    </source>
</evidence>
<protein>
    <submittedName>
        <fullName evidence="5">KR domain-containing protein</fullName>
    </submittedName>
</protein>
<dbReference type="Pfam" id="PF22953">
    <property type="entry name" value="SpnB_Rossmann"/>
    <property type="match status" value="1"/>
</dbReference>
<accession>A0ABW7SBL1</accession>
<dbReference type="InterPro" id="IPR055123">
    <property type="entry name" value="SpnB-like_Rossmann"/>
</dbReference>
<dbReference type="PANTHER" id="PTHR43775">
    <property type="entry name" value="FATTY ACID SYNTHASE"/>
    <property type="match status" value="1"/>
</dbReference>
<evidence type="ECO:0000259" key="3">
    <source>
        <dbReference type="Pfam" id="PF08659"/>
    </source>
</evidence>
<dbReference type="SUPFAM" id="SSF51735">
    <property type="entry name" value="NAD(P)-binding Rossmann-fold domains"/>
    <property type="match status" value="2"/>
</dbReference>
<organism evidence="5 6">
    <name type="scientific">Streptomyces tendae</name>
    <dbReference type="NCBI Taxonomy" id="1932"/>
    <lineage>
        <taxon>Bacteria</taxon>
        <taxon>Bacillati</taxon>
        <taxon>Actinomycetota</taxon>
        <taxon>Actinomycetes</taxon>
        <taxon>Kitasatosporales</taxon>
        <taxon>Streptomycetaceae</taxon>
        <taxon>Streptomyces</taxon>
    </lineage>
</organism>
<evidence type="ECO:0000256" key="2">
    <source>
        <dbReference type="ARBA" id="ARBA00023268"/>
    </source>
</evidence>
<sequence>MPDAVRDRLTGVLDVLQRWVADERLASSRLVLVTRGAVAASANEPVDVRLAPVWGLVRAAQAEHPDRFVLADLPAGAGAREVAVGLACDEPQWAIRDGAVHVPRLVRAQAAVSGVPAFGDGPVLITGASGALGGVVARHLVSVHGVRELVLLSRRGLAADGMDTLRDELTHQGASVEVLACDAADRDALAQVLDGRELTAVIHAAGVLDDGVLEALDASRLDTVL</sequence>
<dbReference type="RefSeq" id="WP_398353790.1">
    <property type="nucleotide sequence ID" value="NZ_JBIQWK010000045.1"/>
</dbReference>
<dbReference type="Proteomes" id="UP001610810">
    <property type="component" value="Unassembled WGS sequence"/>
</dbReference>
<dbReference type="InterPro" id="IPR050091">
    <property type="entry name" value="PKS_NRPS_Biosynth_Enz"/>
</dbReference>
<feature type="non-terminal residue" evidence="5">
    <location>
        <position position="225"/>
    </location>
</feature>
<comment type="caution">
    <text evidence="5">The sequence shown here is derived from an EMBL/GenBank/DDBJ whole genome shotgun (WGS) entry which is preliminary data.</text>
</comment>
<proteinExistence type="predicted"/>
<dbReference type="PANTHER" id="PTHR43775:SF51">
    <property type="entry name" value="INACTIVE PHENOLPHTHIOCEROL SYNTHESIS POLYKETIDE SYNTHASE TYPE I PKS1-RELATED"/>
    <property type="match status" value="1"/>
</dbReference>
<keyword evidence="1" id="KW-0808">Transferase</keyword>
<dbReference type="InterPro" id="IPR013968">
    <property type="entry name" value="PKS_KR"/>
</dbReference>
<evidence type="ECO:0000259" key="4">
    <source>
        <dbReference type="Pfam" id="PF22953"/>
    </source>
</evidence>
<keyword evidence="2" id="KW-0511">Multifunctional enzyme</keyword>
<evidence type="ECO:0000313" key="6">
    <source>
        <dbReference type="Proteomes" id="UP001610810"/>
    </source>
</evidence>
<dbReference type="InterPro" id="IPR036291">
    <property type="entry name" value="NAD(P)-bd_dom_sf"/>
</dbReference>
<reference evidence="5 6" key="1">
    <citation type="submission" date="2024-10" db="EMBL/GenBank/DDBJ databases">
        <authorList>
            <person name="Wannawong T."/>
            <person name="Kuncharoen N."/>
            <person name="Mhuantong W."/>
        </authorList>
    </citation>
    <scope>NUCLEOTIDE SEQUENCE [LARGE SCALE GENOMIC DNA]</scope>
    <source>
        <strain evidence="5 6">CALK1-4</strain>
    </source>
</reference>
<dbReference type="Pfam" id="PF08659">
    <property type="entry name" value="KR"/>
    <property type="match status" value="1"/>
</dbReference>
<dbReference type="EMBL" id="JBIQWK010000045">
    <property type="protein sequence ID" value="MFI0577653.1"/>
    <property type="molecule type" value="Genomic_DNA"/>
</dbReference>
<evidence type="ECO:0000313" key="5">
    <source>
        <dbReference type="EMBL" id="MFI0577653.1"/>
    </source>
</evidence>
<keyword evidence="6" id="KW-1185">Reference proteome</keyword>
<dbReference type="Gene3D" id="3.40.50.720">
    <property type="entry name" value="NAD(P)-binding Rossmann-like Domain"/>
    <property type="match status" value="1"/>
</dbReference>